<dbReference type="GO" id="GO:0008270">
    <property type="term" value="F:zinc ion binding"/>
    <property type="evidence" value="ECO:0007669"/>
    <property type="project" value="UniProtKB-KW"/>
</dbReference>
<dbReference type="PANTHER" id="PTHR47177:SF3">
    <property type="entry name" value="F18C1.6 PROTEIN"/>
    <property type="match status" value="1"/>
</dbReference>
<evidence type="ECO:0000259" key="6">
    <source>
        <dbReference type="PROSITE" id="PS50016"/>
    </source>
</evidence>
<dbReference type="AlphaFoldDB" id="X6NQG0"/>
<evidence type="ECO:0000256" key="5">
    <source>
        <dbReference type="SAM" id="MobiDB-lite"/>
    </source>
</evidence>
<dbReference type="Gene3D" id="3.30.40.10">
    <property type="entry name" value="Zinc/RING finger domain, C3HC4 (zinc finger)"/>
    <property type="match status" value="2"/>
</dbReference>
<feature type="domain" description="PHD-type" evidence="6">
    <location>
        <begin position="77"/>
        <end position="127"/>
    </location>
</feature>
<evidence type="ECO:0000313" key="8">
    <source>
        <dbReference type="Proteomes" id="UP000023152"/>
    </source>
</evidence>
<gene>
    <name evidence="7" type="ORF">RFI_08878</name>
</gene>
<evidence type="ECO:0000256" key="3">
    <source>
        <dbReference type="ARBA" id="ARBA00022833"/>
    </source>
</evidence>
<proteinExistence type="predicted"/>
<evidence type="ECO:0000256" key="1">
    <source>
        <dbReference type="ARBA" id="ARBA00022723"/>
    </source>
</evidence>
<comment type="caution">
    <text evidence="7">The sequence shown here is derived from an EMBL/GenBank/DDBJ whole genome shotgun (WGS) entry which is preliminary data.</text>
</comment>
<dbReference type="PANTHER" id="PTHR47177">
    <property type="entry name" value="F18C1.6 PROTEIN"/>
    <property type="match status" value="1"/>
</dbReference>
<dbReference type="Proteomes" id="UP000023152">
    <property type="component" value="Unassembled WGS sequence"/>
</dbReference>
<evidence type="ECO:0000313" key="7">
    <source>
        <dbReference type="EMBL" id="ETO28256.1"/>
    </source>
</evidence>
<organism evidence="7 8">
    <name type="scientific">Reticulomyxa filosa</name>
    <dbReference type="NCBI Taxonomy" id="46433"/>
    <lineage>
        <taxon>Eukaryota</taxon>
        <taxon>Sar</taxon>
        <taxon>Rhizaria</taxon>
        <taxon>Retaria</taxon>
        <taxon>Foraminifera</taxon>
        <taxon>Monothalamids</taxon>
        <taxon>Reticulomyxidae</taxon>
        <taxon>Reticulomyxa</taxon>
    </lineage>
</organism>
<feature type="compositionally biased region" description="Low complexity" evidence="5">
    <location>
        <begin position="199"/>
        <end position="213"/>
    </location>
</feature>
<feature type="compositionally biased region" description="Basic residues" evidence="5">
    <location>
        <begin position="215"/>
        <end position="224"/>
    </location>
</feature>
<keyword evidence="3" id="KW-0862">Zinc</keyword>
<dbReference type="InterPro" id="IPR001965">
    <property type="entry name" value="Znf_PHD"/>
</dbReference>
<dbReference type="InterPro" id="IPR019787">
    <property type="entry name" value="Znf_PHD-finger"/>
</dbReference>
<dbReference type="InterPro" id="IPR013083">
    <property type="entry name" value="Znf_RING/FYVE/PHD"/>
</dbReference>
<dbReference type="SMART" id="SM00249">
    <property type="entry name" value="PHD"/>
    <property type="match status" value="1"/>
</dbReference>
<feature type="compositionally biased region" description="Basic and acidic residues" evidence="5">
    <location>
        <begin position="156"/>
        <end position="169"/>
    </location>
</feature>
<reference evidence="7 8" key="1">
    <citation type="journal article" date="2013" name="Curr. Biol.">
        <title>The Genome of the Foraminiferan Reticulomyxa filosa.</title>
        <authorList>
            <person name="Glockner G."/>
            <person name="Hulsmann N."/>
            <person name="Schleicher M."/>
            <person name="Noegel A.A."/>
            <person name="Eichinger L."/>
            <person name="Gallinger C."/>
            <person name="Pawlowski J."/>
            <person name="Sierra R."/>
            <person name="Euteneuer U."/>
            <person name="Pillet L."/>
            <person name="Moustafa A."/>
            <person name="Platzer M."/>
            <person name="Groth M."/>
            <person name="Szafranski K."/>
            <person name="Schliwa M."/>
        </authorList>
    </citation>
    <scope>NUCLEOTIDE SEQUENCE [LARGE SCALE GENOMIC DNA]</scope>
</reference>
<dbReference type="Pfam" id="PF00628">
    <property type="entry name" value="PHD"/>
    <property type="match status" value="1"/>
</dbReference>
<dbReference type="SUPFAM" id="SSF57903">
    <property type="entry name" value="FYVE/PHD zinc finger"/>
    <property type="match status" value="1"/>
</dbReference>
<evidence type="ECO:0000256" key="2">
    <source>
        <dbReference type="ARBA" id="ARBA00022771"/>
    </source>
</evidence>
<dbReference type="PROSITE" id="PS50016">
    <property type="entry name" value="ZF_PHD_2"/>
    <property type="match status" value="1"/>
</dbReference>
<keyword evidence="1" id="KW-0479">Metal-binding</keyword>
<dbReference type="SUPFAM" id="SSF57850">
    <property type="entry name" value="RING/U-box"/>
    <property type="match status" value="1"/>
</dbReference>
<dbReference type="OrthoDB" id="283066at2759"/>
<dbReference type="InterPro" id="IPR011011">
    <property type="entry name" value="Znf_FYVE_PHD"/>
</dbReference>
<protein>
    <recommendedName>
        <fullName evidence="6">PHD-type domain-containing protein</fullName>
    </recommendedName>
</protein>
<sequence length="331" mass="38201">MRNREKGEHVFHVSCIEHWSQITNTCPLCKKRFHSIECTEQTKKNAEGKRRIEVETKNQPCQSIYDSNLNDMVYMDDIKCDRCGSGMDEHLLLLCDGCNRGFHTYCLGLGETVPGNDYWFCFECIDCDSNTGNNNNNNNNNDVTADGSMDYVTSDEENRERGVAINEERYEQEDEENEEEEKGKLTQRFCPINSDDNHSNSSNTSRNRNEANSMLHHRTMRKTQSKKENEFVSNDNEFKCSWSRSYCAKNISPVLTRSRAKRLRALVENYKQDVQKLCKHKKGSSLLGLPLAEISNSANNRPKRMAPITLIQNERKQHANPSDVLTRVCNY</sequence>
<keyword evidence="2 4" id="KW-0863">Zinc-finger</keyword>
<keyword evidence="8" id="KW-1185">Reference proteome</keyword>
<accession>X6NQG0</accession>
<evidence type="ECO:0000256" key="4">
    <source>
        <dbReference type="PROSITE-ProRule" id="PRU00146"/>
    </source>
</evidence>
<dbReference type="EMBL" id="ASPP01006774">
    <property type="protein sequence ID" value="ETO28256.1"/>
    <property type="molecule type" value="Genomic_DNA"/>
</dbReference>
<name>X6NQG0_RETFI</name>
<feature type="compositionally biased region" description="Acidic residues" evidence="5">
    <location>
        <begin position="170"/>
        <end position="180"/>
    </location>
</feature>
<feature type="region of interest" description="Disordered" evidence="5">
    <location>
        <begin position="155"/>
        <end position="230"/>
    </location>
</feature>